<keyword evidence="1" id="KW-0233">DNA recombination</keyword>
<dbReference type="SUPFAM" id="SSF56349">
    <property type="entry name" value="DNA breaking-rejoining enzymes"/>
    <property type="match status" value="1"/>
</dbReference>
<dbReference type="GO" id="GO:0003677">
    <property type="term" value="F:DNA binding"/>
    <property type="evidence" value="ECO:0007669"/>
    <property type="project" value="InterPro"/>
</dbReference>
<dbReference type="InterPro" id="IPR002104">
    <property type="entry name" value="Integrase_catalytic"/>
</dbReference>
<feature type="domain" description="Tyr recombinase" evidence="2">
    <location>
        <begin position="2"/>
        <end position="29"/>
    </location>
</feature>
<dbReference type="GO" id="GO:0015074">
    <property type="term" value="P:DNA integration"/>
    <property type="evidence" value="ECO:0007669"/>
    <property type="project" value="InterPro"/>
</dbReference>
<organism evidence="3 4">
    <name type="scientific">Xanthomonas bromi</name>
    <dbReference type="NCBI Taxonomy" id="56449"/>
    <lineage>
        <taxon>Bacteria</taxon>
        <taxon>Pseudomonadati</taxon>
        <taxon>Pseudomonadota</taxon>
        <taxon>Gammaproteobacteria</taxon>
        <taxon>Lysobacterales</taxon>
        <taxon>Lysobacteraceae</taxon>
        <taxon>Xanthomonas</taxon>
    </lineage>
</organism>
<gene>
    <name evidence="3" type="ORF">XBLMG947_1399</name>
</gene>
<dbReference type="EMBL" id="FLTX01000020">
    <property type="protein sequence ID" value="SBV50618.1"/>
    <property type="molecule type" value="Genomic_DNA"/>
</dbReference>
<sequence>MAGVDLNTVRELLGHSDIRMTLRYAHLAPDKLAEAVGRLQS</sequence>
<evidence type="ECO:0000313" key="4">
    <source>
        <dbReference type="Proteomes" id="UP000092503"/>
    </source>
</evidence>
<dbReference type="Proteomes" id="UP000092503">
    <property type="component" value="Unassembled WGS sequence"/>
</dbReference>
<evidence type="ECO:0000313" key="3">
    <source>
        <dbReference type="EMBL" id="SBV50618.1"/>
    </source>
</evidence>
<protein>
    <submittedName>
        <fullName evidence="3">Site-specific recombinase phage integrase family</fullName>
    </submittedName>
</protein>
<dbReference type="GO" id="GO:0006310">
    <property type="term" value="P:DNA recombination"/>
    <property type="evidence" value="ECO:0007669"/>
    <property type="project" value="UniProtKB-KW"/>
</dbReference>
<reference evidence="3 4" key="1">
    <citation type="submission" date="2016-06" db="EMBL/GenBank/DDBJ databases">
        <authorList>
            <person name="Kjaerup R.B."/>
            <person name="Dalgaard T.S."/>
            <person name="Juul-Madsen H.R."/>
        </authorList>
    </citation>
    <scope>NUCLEOTIDE SEQUENCE [LARGE SCALE GENOMIC DNA]</scope>
    <source>
        <strain evidence="3">LMG947</strain>
    </source>
</reference>
<dbReference type="Gene3D" id="1.10.443.10">
    <property type="entry name" value="Intergrase catalytic core"/>
    <property type="match status" value="1"/>
</dbReference>
<evidence type="ECO:0000256" key="1">
    <source>
        <dbReference type="ARBA" id="ARBA00023172"/>
    </source>
</evidence>
<dbReference type="STRING" id="56449.XBLMG947_1399"/>
<evidence type="ECO:0000259" key="2">
    <source>
        <dbReference type="Pfam" id="PF00589"/>
    </source>
</evidence>
<dbReference type="Pfam" id="PF00589">
    <property type="entry name" value="Phage_integrase"/>
    <property type="match status" value="1"/>
</dbReference>
<dbReference type="InterPro" id="IPR013762">
    <property type="entry name" value="Integrase-like_cat_sf"/>
</dbReference>
<dbReference type="InterPro" id="IPR011010">
    <property type="entry name" value="DNA_brk_join_enz"/>
</dbReference>
<name>A0A1C3NJU1_9XANT</name>
<proteinExistence type="predicted"/>
<accession>A0A1C3NJU1</accession>
<dbReference type="AlphaFoldDB" id="A0A1C3NJU1"/>